<sequence length="378" mass="43424">MKSRVAKAHKEERKEIFNKRFGVVFHGEDNLKSLENENLIENSPTASQCAWIYESFLCGAGFEVEMNVDLSSNFWETKTANDLLYDVGESVSKHQGCFIQVRYNALYEKAGYEVFPYTACKSGKKDSVGYAGKIIYSPEGWGKSLNKKKVKEFDSYNPDPEIIQEQVEAAGGWEHYNGQMMFFKIDSKYTYPKSKIEKVERFADAEYHIGLFYSSLCKRGFTDITTIRHRAFDNPAEENKFFNDAQQVTGIENACSVWMLEDDWDDESEKNGKFIFGNIKSDQKPDRYSHVEQSSSNFIRKAFNIPPQLIDFVQGKLGATSGEDLIKAQSIYNASIAREKDKISNLFRELFRNFEEPINPENNWAIKQYSLLDDGTVN</sequence>
<evidence type="ECO:0000313" key="2">
    <source>
        <dbReference type="Proteomes" id="UP001597459"/>
    </source>
</evidence>
<organism evidence="1 2">
    <name type="scientific">Aquimarina hainanensis</name>
    <dbReference type="NCBI Taxonomy" id="1578017"/>
    <lineage>
        <taxon>Bacteria</taxon>
        <taxon>Pseudomonadati</taxon>
        <taxon>Bacteroidota</taxon>
        <taxon>Flavobacteriia</taxon>
        <taxon>Flavobacteriales</taxon>
        <taxon>Flavobacteriaceae</taxon>
        <taxon>Aquimarina</taxon>
    </lineage>
</organism>
<dbReference type="EMBL" id="JBHULX010000024">
    <property type="protein sequence ID" value="MFD2591813.1"/>
    <property type="molecule type" value="Genomic_DNA"/>
</dbReference>
<protein>
    <recommendedName>
        <fullName evidence="3">Phage portal protein</fullName>
    </recommendedName>
</protein>
<reference evidence="2" key="1">
    <citation type="journal article" date="2019" name="Int. J. Syst. Evol. Microbiol.">
        <title>The Global Catalogue of Microorganisms (GCM) 10K type strain sequencing project: providing services to taxonomists for standard genome sequencing and annotation.</title>
        <authorList>
            <consortium name="The Broad Institute Genomics Platform"/>
            <consortium name="The Broad Institute Genome Sequencing Center for Infectious Disease"/>
            <person name="Wu L."/>
            <person name="Ma J."/>
        </authorList>
    </citation>
    <scope>NUCLEOTIDE SEQUENCE [LARGE SCALE GENOMIC DNA]</scope>
    <source>
        <strain evidence="2">KCTC 42423</strain>
    </source>
</reference>
<evidence type="ECO:0008006" key="3">
    <source>
        <dbReference type="Google" id="ProtNLM"/>
    </source>
</evidence>
<accession>A0ABW5NB63</accession>
<evidence type="ECO:0000313" key="1">
    <source>
        <dbReference type="EMBL" id="MFD2591813.1"/>
    </source>
</evidence>
<proteinExistence type="predicted"/>
<keyword evidence="2" id="KW-1185">Reference proteome</keyword>
<dbReference type="Proteomes" id="UP001597459">
    <property type="component" value="Unassembled WGS sequence"/>
</dbReference>
<gene>
    <name evidence="1" type="ORF">ACFSTE_13330</name>
</gene>
<comment type="caution">
    <text evidence="1">The sequence shown here is derived from an EMBL/GenBank/DDBJ whole genome shotgun (WGS) entry which is preliminary data.</text>
</comment>
<dbReference type="RefSeq" id="WP_378255977.1">
    <property type="nucleotide sequence ID" value="NZ_JBHSJV010000001.1"/>
</dbReference>
<name>A0ABW5NB63_9FLAO</name>